<reference evidence="2 3" key="1">
    <citation type="submission" date="2020-06" db="EMBL/GenBank/DDBJ databases">
        <authorList>
            <person name="Criscuolo A."/>
        </authorList>
    </citation>
    <scope>NUCLEOTIDE SEQUENCE [LARGE SCALE GENOMIC DNA]</scope>
    <source>
        <strain evidence="3">CIP 110025</strain>
    </source>
</reference>
<keyword evidence="1" id="KW-0812">Transmembrane</keyword>
<organism evidence="2 3">
    <name type="scientific">Flavobacterium chungangense</name>
    <dbReference type="NCBI Taxonomy" id="554283"/>
    <lineage>
        <taxon>Bacteria</taxon>
        <taxon>Pseudomonadati</taxon>
        <taxon>Bacteroidota</taxon>
        <taxon>Flavobacteriia</taxon>
        <taxon>Flavobacteriales</taxon>
        <taxon>Flavobacteriaceae</taxon>
        <taxon>Flavobacterium</taxon>
    </lineage>
</organism>
<accession>A0A6V6YUQ6</accession>
<dbReference type="AlphaFoldDB" id="A0A6V6YUQ6"/>
<keyword evidence="1" id="KW-1133">Transmembrane helix</keyword>
<keyword evidence="1" id="KW-0472">Membrane</keyword>
<keyword evidence="3" id="KW-1185">Reference proteome</keyword>
<dbReference type="Proteomes" id="UP000556700">
    <property type="component" value="Unassembled WGS sequence"/>
</dbReference>
<evidence type="ECO:0000313" key="2">
    <source>
        <dbReference type="EMBL" id="CAD0003277.1"/>
    </source>
</evidence>
<comment type="caution">
    <text evidence="2">The sequence shown here is derived from an EMBL/GenBank/DDBJ whole genome shotgun (WGS) entry which is preliminary data.</text>
</comment>
<dbReference type="EMBL" id="CAIJDO010000110">
    <property type="protein sequence ID" value="CAD0003277.1"/>
    <property type="molecule type" value="Genomic_DNA"/>
</dbReference>
<evidence type="ECO:0000256" key="1">
    <source>
        <dbReference type="SAM" id="Phobius"/>
    </source>
</evidence>
<gene>
    <name evidence="2" type="ORF">FLACHUCJ7_01359</name>
</gene>
<evidence type="ECO:0000313" key="3">
    <source>
        <dbReference type="Proteomes" id="UP000556700"/>
    </source>
</evidence>
<dbReference type="RefSeq" id="WP_031455246.1">
    <property type="nucleotide sequence ID" value="NZ_CAIJDO010000110.1"/>
</dbReference>
<sequence>MDYDNDPDEETKNKWENDPDNWIWGVFYYNPKDKRLFPPKKIKQFGYTTNFANPHSVFALIILMITLIVIGRHLN</sequence>
<protein>
    <submittedName>
        <fullName evidence="2">Uncharacterized protein</fullName>
    </submittedName>
</protein>
<feature type="transmembrane region" description="Helical" evidence="1">
    <location>
        <begin position="55"/>
        <end position="74"/>
    </location>
</feature>
<proteinExistence type="predicted"/>
<name>A0A6V6YUQ6_9FLAO</name>